<feature type="transmembrane region" description="Helical" evidence="14">
    <location>
        <begin position="27"/>
        <end position="44"/>
    </location>
</feature>
<accession>A0A9X2BU42</accession>
<keyword evidence="8" id="KW-0016">Alginate biosynthesis</keyword>
<comment type="subcellular location">
    <subcellularLocation>
        <location evidence="1">Cell membrane</location>
        <topology evidence="1">Multi-pass membrane protein</topology>
    </subcellularLocation>
</comment>
<evidence type="ECO:0000256" key="14">
    <source>
        <dbReference type="SAM" id="Phobius"/>
    </source>
</evidence>
<dbReference type="RefSeq" id="WP_248667177.1">
    <property type="nucleotide sequence ID" value="NZ_JALPRX010000048.1"/>
</dbReference>
<comment type="caution">
    <text evidence="15">The sequence shown here is derived from an EMBL/GenBank/DDBJ whole genome shotgun (WGS) entry which is preliminary data.</text>
</comment>
<dbReference type="Proteomes" id="UP001139516">
    <property type="component" value="Unassembled WGS sequence"/>
</dbReference>
<feature type="transmembrane region" description="Helical" evidence="14">
    <location>
        <begin position="117"/>
        <end position="135"/>
    </location>
</feature>
<evidence type="ECO:0000256" key="7">
    <source>
        <dbReference type="ARBA" id="ARBA00022692"/>
    </source>
</evidence>
<feature type="transmembrane region" description="Helical" evidence="14">
    <location>
        <begin position="420"/>
        <end position="440"/>
    </location>
</feature>
<keyword evidence="9 14" id="KW-1133">Transmembrane helix</keyword>
<dbReference type="InterPro" id="IPR051085">
    <property type="entry name" value="MB_O-acyltransferase"/>
</dbReference>
<dbReference type="PANTHER" id="PTHR13285:SF23">
    <property type="entry name" value="TEICHOIC ACID D-ALANYLTRANSFERASE"/>
    <property type="match status" value="1"/>
</dbReference>
<keyword evidence="6 13" id="KW-0808">Transferase</keyword>
<evidence type="ECO:0000313" key="15">
    <source>
        <dbReference type="EMBL" id="MCK8785052.1"/>
    </source>
</evidence>
<sequence>MLFPTGLFALFFVLVFAGHWLLHRHRTADRLFLIGASLIFFGAWDWRFCFLLVFSALWSWAIGLAIAAAPPGSRARRWRTGMGVAVHLALLGYFKYADFFLAQLGELLLRFDIPPPALLGVVLPVGISFFTFQGISYVVDVARGDAAPERSPLNVVTYITFFPHLAAGPIVRAAHFLPQLHAAPDPRRIPLIMAGLLILGGLIKKSLISDSLATHLVEPVFRDPTSVSAADALLGIYGYAVQIYCDFSGYSDIAIGVAALLGYHFPRNFDQPYRAASLSEFWRRWHISLSSWLRDYLYIPLGGSRHGERATQRNLLLTMTLGGLWHGAAWRFLFWGLLHGLWLAAERVLGLRRPPGSPLARTEGSPPRQDRAPPHRPWRRVLGILVTFHVVCLGWVLFRAPDLETAGDVLAALGRWGDEAQYASLPLLALVAFALALHFLPGDWNQRLERALSVLPAPVLGLALGAAVVVTLTLGPPGVAPFIYFQF</sequence>
<dbReference type="PANTHER" id="PTHR13285">
    <property type="entry name" value="ACYLTRANSFERASE"/>
    <property type="match status" value="1"/>
</dbReference>
<evidence type="ECO:0000256" key="12">
    <source>
        <dbReference type="ARBA" id="ARBA00031030"/>
    </source>
</evidence>
<evidence type="ECO:0000256" key="4">
    <source>
        <dbReference type="ARBA" id="ARBA00016084"/>
    </source>
</evidence>
<keyword evidence="11 13" id="KW-0012">Acyltransferase</keyword>
<evidence type="ECO:0000313" key="16">
    <source>
        <dbReference type="Proteomes" id="UP001139516"/>
    </source>
</evidence>
<keyword evidence="10 13" id="KW-0472">Membrane</keyword>
<evidence type="ECO:0000256" key="6">
    <source>
        <dbReference type="ARBA" id="ARBA00022679"/>
    </source>
</evidence>
<gene>
    <name evidence="15" type="ORF">M0638_11720</name>
</gene>
<dbReference type="PIRSF" id="PIRSF500217">
    <property type="entry name" value="AlgI"/>
    <property type="match status" value="1"/>
</dbReference>
<dbReference type="InterPro" id="IPR028362">
    <property type="entry name" value="AlgI"/>
</dbReference>
<dbReference type="EMBL" id="JALPRX010000048">
    <property type="protein sequence ID" value="MCK8785052.1"/>
    <property type="molecule type" value="Genomic_DNA"/>
</dbReference>
<organism evidence="15 16">
    <name type="scientific">Roseomonas acroporae</name>
    <dbReference type="NCBI Taxonomy" id="2937791"/>
    <lineage>
        <taxon>Bacteria</taxon>
        <taxon>Pseudomonadati</taxon>
        <taxon>Pseudomonadota</taxon>
        <taxon>Alphaproteobacteria</taxon>
        <taxon>Acetobacterales</taxon>
        <taxon>Roseomonadaceae</taxon>
        <taxon>Roseomonas</taxon>
    </lineage>
</organism>
<keyword evidence="5 13" id="KW-1003">Cell membrane</keyword>
<keyword evidence="16" id="KW-1185">Reference proteome</keyword>
<dbReference type="Pfam" id="PF03062">
    <property type="entry name" value="MBOAT"/>
    <property type="match status" value="1"/>
</dbReference>
<feature type="transmembrane region" description="Helical" evidence="14">
    <location>
        <begin position="452"/>
        <end position="474"/>
    </location>
</feature>
<evidence type="ECO:0000256" key="13">
    <source>
        <dbReference type="PIRNR" id="PIRNR016636"/>
    </source>
</evidence>
<protein>
    <recommendedName>
        <fullName evidence="4">Probable alginate O-acetylase AlgI</fullName>
    </recommendedName>
    <alternativeName>
        <fullName evidence="12">Alginate biosynthesis protein AlgI</fullName>
    </alternativeName>
</protein>
<dbReference type="GO" id="GO:0016746">
    <property type="term" value="F:acyltransferase activity"/>
    <property type="evidence" value="ECO:0007669"/>
    <property type="project" value="UniProtKB-KW"/>
</dbReference>
<feature type="transmembrane region" description="Helical" evidence="14">
    <location>
        <begin position="381"/>
        <end position="400"/>
    </location>
</feature>
<evidence type="ECO:0000256" key="9">
    <source>
        <dbReference type="ARBA" id="ARBA00022989"/>
    </source>
</evidence>
<keyword evidence="7 14" id="KW-0812">Transmembrane</keyword>
<name>A0A9X2BU42_9PROT</name>
<dbReference type="GO" id="GO:0042121">
    <property type="term" value="P:alginic acid biosynthetic process"/>
    <property type="evidence" value="ECO:0007669"/>
    <property type="project" value="UniProtKB-KW"/>
</dbReference>
<dbReference type="InterPro" id="IPR024194">
    <property type="entry name" value="Ac/AlaTfrase_AlgI/DltB"/>
</dbReference>
<evidence type="ECO:0000256" key="8">
    <source>
        <dbReference type="ARBA" id="ARBA00022841"/>
    </source>
</evidence>
<feature type="transmembrane region" description="Helical" evidence="14">
    <location>
        <begin position="50"/>
        <end position="69"/>
    </location>
</feature>
<dbReference type="InterPro" id="IPR004299">
    <property type="entry name" value="MBOAT_fam"/>
</dbReference>
<feature type="transmembrane region" description="Helical" evidence="14">
    <location>
        <begin position="155"/>
        <end position="177"/>
    </location>
</feature>
<proteinExistence type="inferred from homology"/>
<feature type="transmembrane region" description="Helical" evidence="14">
    <location>
        <begin position="6"/>
        <end position="22"/>
    </location>
</feature>
<evidence type="ECO:0000256" key="10">
    <source>
        <dbReference type="ARBA" id="ARBA00023136"/>
    </source>
</evidence>
<evidence type="ECO:0000256" key="11">
    <source>
        <dbReference type="ARBA" id="ARBA00023315"/>
    </source>
</evidence>
<dbReference type="PIRSF" id="PIRSF016636">
    <property type="entry name" value="AlgI_DltB"/>
    <property type="match status" value="1"/>
</dbReference>
<evidence type="ECO:0000256" key="5">
    <source>
        <dbReference type="ARBA" id="ARBA00022475"/>
    </source>
</evidence>
<dbReference type="AlphaFoldDB" id="A0A9X2BU42"/>
<evidence type="ECO:0000256" key="1">
    <source>
        <dbReference type="ARBA" id="ARBA00004651"/>
    </source>
</evidence>
<feature type="transmembrane region" description="Helical" evidence="14">
    <location>
        <begin position="189"/>
        <end position="208"/>
    </location>
</feature>
<comment type="similarity">
    <text evidence="3 13">Belongs to the membrane-bound acyltransferase family.</text>
</comment>
<comment type="pathway">
    <text evidence="2">Glycan biosynthesis; alginate biosynthesis.</text>
</comment>
<evidence type="ECO:0000256" key="3">
    <source>
        <dbReference type="ARBA" id="ARBA00010323"/>
    </source>
</evidence>
<evidence type="ECO:0000256" key="2">
    <source>
        <dbReference type="ARBA" id="ARBA00005182"/>
    </source>
</evidence>
<reference evidence="15" key="1">
    <citation type="submission" date="2022-04" db="EMBL/GenBank/DDBJ databases">
        <title>Roseomonas acroporae sp. nov., isolated from coral Acropora digitifera.</title>
        <authorList>
            <person name="Sun H."/>
        </authorList>
    </citation>
    <scope>NUCLEOTIDE SEQUENCE</scope>
    <source>
        <strain evidence="15">NAR14</strain>
    </source>
</reference>
<dbReference type="GO" id="GO:0005886">
    <property type="term" value="C:plasma membrane"/>
    <property type="evidence" value="ECO:0007669"/>
    <property type="project" value="UniProtKB-SubCell"/>
</dbReference>